<feature type="compositionally biased region" description="Polar residues" evidence="1">
    <location>
        <begin position="598"/>
        <end position="610"/>
    </location>
</feature>
<dbReference type="GO" id="GO:0007165">
    <property type="term" value="P:signal transduction"/>
    <property type="evidence" value="ECO:0007669"/>
    <property type="project" value="InterPro"/>
</dbReference>
<evidence type="ECO:0000313" key="4">
    <source>
        <dbReference type="Proteomes" id="UP000683360"/>
    </source>
</evidence>
<feature type="domain" description="Death" evidence="2">
    <location>
        <begin position="29"/>
        <end position="100"/>
    </location>
</feature>
<dbReference type="OrthoDB" id="6119233at2759"/>
<organism evidence="3 4">
    <name type="scientific">Mytilus edulis</name>
    <name type="common">Blue mussel</name>
    <dbReference type="NCBI Taxonomy" id="6550"/>
    <lineage>
        <taxon>Eukaryota</taxon>
        <taxon>Metazoa</taxon>
        <taxon>Spiralia</taxon>
        <taxon>Lophotrochozoa</taxon>
        <taxon>Mollusca</taxon>
        <taxon>Bivalvia</taxon>
        <taxon>Autobranchia</taxon>
        <taxon>Pteriomorphia</taxon>
        <taxon>Mytilida</taxon>
        <taxon>Mytiloidea</taxon>
        <taxon>Mytilidae</taxon>
        <taxon>Mytilinae</taxon>
        <taxon>Mytilus</taxon>
    </lineage>
</organism>
<accession>A0A8S3UE99</accession>
<feature type="region of interest" description="Disordered" evidence="1">
    <location>
        <begin position="107"/>
        <end position="165"/>
    </location>
</feature>
<dbReference type="PROSITE" id="PS50017">
    <property type="entry name" value="DEATH_DOMAIN"/>
    <property type="match status" value="1"/>
</dbReference>
<feature type="compositionally biased region" description="Basic and acidic residues" evidence="1">
    <location>
        <begin position="535"/>
        <end position="597"/>
    </location>
</feature>
<dbReference type="AlphaFoldDB" id="A0A8S3UE99"/>
<keyword evidence="4" id="KW-1185">Reference proteome</keyword>
<dbReference type="Proteomes" id="UP000683360">
    <property type="component" value="Unassembled WGS sequence"/>
</dbReference>
<proteinExistence type="predicted"/>
<evidence type="ECO:0000256" key="1">
    <source>
        <dbReference type="SAM" id="MobiDB-lite"/>
    </source>
</evidence>
<dbReference type="EMBL" id="CAJPWZ010002508">
    <property type="protein sequence ID" value="CAG2239280.1"/>
    <property type="molecule type" value="Genomic_DNA"/>
</dbReference>
<reference evidence="3" key="1">
    <citation type="submission" date="2021-03" db="EMBL/GenBank/DDBJ databases">
        <authorList>
            <person name="Bekaert M."/>
        </authorList>
    </citation>
    <scope>NUCLEOTIDE SEQUENCE</scope>
</reference>
<evidence type="ECO:0000259" key="2">
    <source>
        <dbReference type="PROSITE" id="PS50017"/>
    </source>
</evidence>
<feature type="compositionally biased region" description="Polar residues" evidence="1">
    <location>
        <begin position="140"/>
        <end position="150"/>
    </location>
</feature>
<comment type="caution">
    <text evidence="3">The sequence shown here is derived from an EMBL/GenBank/DDBJ whole genome shotgun (WGS) entry which is preliminary data.</text>
</comment>
<feature type="compositionally biased region" description="Basic and acidic residues" evidence="1">
    <location>
        <begin position="619"/>
        <end position="629"/>
    </location>
</feature>
<feature type="region of interest" description="Disordered" evidence="1">
    <location>
        <begin position="535"/>
        <end position="629"/>
    </location>
</feature>
<dbReference type="CDD" id="cd01670">
    <property type="entry name" value="Death"/>
    <property type="match status" value="1"/>
</dbReference>
<gene>
    <name evidence="3" type="ORF">MEDL_51603</name>
</gene>
<feature type="compositionally biased region" description="Polar residues" evidence="1">
    <location>
        <begin position="107"/>
        <end position="120"/>
    </location>
</feature>
<name>A0A8S3UE99_MYTED</name>
<sequence length="629" mass="71687">MASSINEISVEVDDIREIFRQICPYIIRQWKEVCRKLGIQELELAQLEAHEYHASKAHLAFKGLSLWYEHVGKSATKDKLVSALKQCGLYRAEEEIERFELRTLKVSPSTIRPSSRQPSASKRRPGTGHREPNGCISRPPSRTGSANSQPRRGHSSKGRQPYSNRGVHSCEMCLKISVTNIDPLNEVAGVWREKLKEMTETFYEAILVNTEVHMRALENALNIREISVTDIQAGSLLVRLKLLTLGALESFNQMYKTRRLLAICQNVFITENALKTTGAKNVGIKVELSTEVLDHCREFFLSRKFKESVHPTDTLPPPSFESNPCLESSIDDYTRINSVFNEKWRATILQDVQRIQERSTNFDETMDEYIRILNIIMPKGKEEINSLSELLQLYTYLNKTHGVSSGVRLDLFREYLMIVNSIRLTVDEVKAKLQTTVQRVHESDDMDDLSVVQCLVDDLEHMLQPDTIFEEDFSAMNRTINPSEKQFSKLVCFIPLLLESPKTKDEKIDSPKTKGEKIDSTMTKGVITENTMPKGEKTESIMPKGKDRDHYGKRIRTDNTSTKCEKTDSTLTKGEKPDNTMTKYERTDSTMTKDVKTDSTTPTGIKTDSTMPKGVKTQLCDKGRKDRQN</sequence>
<dbReference type="SUPFAM" id="SSF47986">
    <property type="entry name" value="DEATH domain"/>
    <property type="match status" value="1"/>
</dbReference>
<dbReference type="InterPro" id="IPR000488">
    <property type="entry name" value="Death_dom"/>
</dbReference>
<dbReference type="Pfam" id="PF00531">
    <property type="entry name" value="Death"/>
    <property type="match status" value="1"/>
</dbReference>
<protein>
    <recommendedName>
        <fullName evidence="2">Death domain-containing protein</fullName>
    </recommendedName>
</protein>
<dbReference type="InterPro" id="IPR011029">
    <property type="entry name" value="DEATH-like_dom_sf"/>
</dbReference>
<dbReference type="Gene3D" id="1.10.533.10">
    <property type="entry name" value="Death Domain, Fas"/>
    <property type="match status" value="1"/>
</dbReference>
<evidence type="ECO:0000313" key="3">
    <source>
        <dbReference type="EMBL" id="CAG2239280.1"/>
    </source>
</evidence>
<dbReference type="SMART" id="SM00005">
    <property type="entry name" value="DEATH"/>
    <property type="match status" value="1"/>
</dbReference>